<evidence type="ECO:0000256" key="1">
    <source>
        <dbReference type="SAM" id="Coils"/>
    </source>
</evidence>
<feature type="compositionally biased region" description="Low complexity" evidence="2">
    <location>
        <begin position="662"/>
        <end position="689"/>
    </location>
</feature>
<name>A0ABQ8UFH6_9EUKA</name>
<feature type="coiled-coil region" evidence="1">
    <location>
        <begin position="29"/>
        <end position="63"/>
    </location>
</feature>
<sequence>MSGQTEPDPDPAVLDAEISALQERLLPVKDELYRAVQSETEKAAALKAQLEALVAHAQEFETKLNDPQTGVKARLDLILDRQREIISRKKVAQSRLDDILLLKEIEIIGDDFERLAASPRLALEASQTLQCMEASIEHARSLPGLAGNALLGQLLRRHKTLLERLRRVLQEAFREFTPASPGVLEAGPKFEKSTSPGVCCEPGVSGSLLDALICEHLIENEVDLLAKRVETSLLQPFLSAITSPQGPRFAQLPDVQVTTAPPPPPPSPVRTPAPARPPALPPLSRCLLVAPRAAVGKQTTVEEGLWGGGYHPGKRCLQPTCAPNVSPPGNIHCLPRTCPHGGGGVLDAFERLLTLLCFVHKYCLGERNSLMSIVGGWVAYCTVRLRLWPRLSEVLANTVLLPALPQQYALMPRNFDMVSRFEKALQTIGFLAPTSPPSPLTNFVSKAAKRRQEMRTESFETTAREQALISIHYRPGEHPPLVECAQALGPLAMVPGLASPGPEGRPGSMLGEVPRCMVTPGVGQLVEILRQLVSEAAASQAQDPPRSVIISVIINIASHHQHCVSSSTLRLIINIASLHQHCVSSSTLRLIINIAAASVFDEAKSLLDTYLALTSNASVEPYAPDNVLSEAVLHNDLLVMSFACATLTLPYQFDLEADDLRGAATSPSSTGSNSPSAQQSTQPQGGSSTIERRMTPRRSGSSGGPAVGCNFSLKEHVTMFKRQAEKFFSGLLAKQNSYVRKNLAPLGRTPPQPPGPSSLAPLVPLLNRLQALLAQWKPVLDASLFRHAFTPLVEETYRAVLEYILRCDD</sequence>
<accession>A0ABQ8UFH6</accession>
<dbReference type="EMBL" id="JAPMOS010000035">
    <property type="protein sequence ID" value="KAJ4458023.1"/>
    <property type="molecule type" value="Genomic_DNA"/>
</dbReference>
<evidence type="ECO:0000313" key="3">
    <source>
        <dbReference type="EMBL" id="KAJ4458023.1"/>
    </source>
</evidence>
<keyword evidence="4" id="KW-1185">Reference proteome</keyword>
<comment type="caution">
    <text evidence="3">The sequence shown here is derived from an EMBL/GenBank/DDBJ whole genome shotgun (WGS) entry which is preliminary data.</text>
</comment>
<gene>
    <name evidence="3" type="ORF">PAPYR_6281</name>
</gene>
<proteinExistence type="predicted"/>
<organism evidence="3 4">
    <name type="scientific">Paratrimastix pyriformis</name>
    <dbReference type="NCBI Taxonomy" id="342808"/>
    <lineage>
        <taxon>Eukaryota</taxon>
        <taxon>Metamonada</taxon>
        <taxon>Preaxostyla</taxon>
        <taxon>Paratrimastigidae</taxon>
        <taxon>Paratrimastix</taxon>
    </lineage>
</organism>
<feature type="region of interest" description="Disordered" evidence="2">
    <location>
        <begin position="662"/>
        <end position="707"/>
    </location>
</feature>
<dbReference type="PANTHER" id="PTHR48125:SF10">
    <property type="entry name" value="OS12G0136300 PROTEIN"/>
    <property type="match status" value="1"/>
</dbReference>
<feature type="region of interest" description="Disordered" evidence="2">
    <location>
        <begin position="255"/>
        <end position="275"/>
    </location>
</feature>
<evidence type="ECO:0000313" key="4">
    <source>
        <dbReference type="Proteomes" id="UP001141327"/>
    </source>
</evidence>
<reference evidence="3" key="1">
    <citation type="journal article" date="2022" name="bioRxiv">
        <title>Genomics of Preaxostyla Flagellates Illuminates Evolutionary Transitions and the Path Towards Mitochondrial Loss.</title>
        <authorList>
            <person name="Novak L.V.F."/>
            <person name="Treitli S.C."/>
            <person name="Pyrih J."/>
            <person name="Halakuc P."/>
            <person name="Pipaliya S.V."/>
            <person name="Vacek V."/>
            <person name="Brzon O."/>
            <person name="Soukal P."/>
            <person name="Eme L."/>
            <person name="Dacks J.B."/>
            <person name="Karnkowska A."/>
            <person name="Elias M."/>
            <person name="Hampl V."/>
        </authorList>
    </citation>
    <scope>NUCLEOTIDE SEQUENCE</scope>
    <source>
        <strain evidence="3">RCP-MX</strain>
    </source>
</reference>
<dbReference type="PANTHER" id="PTHR48125">
    <property type="entry name" value="LP07818P1"/>
    <property type="match status" value="1"/>
</dbReference>
<protein>
    <submittedName>
        <fullName evidence="3">Uncharacterized protein</fullName>
    </submittedName>
</protein>
<feature type="compositionally biased region" description="Pro residues" evidence="2">
    <location>
        <begin position="260"/>
        <end position="275"/>
    </location>
</feature>
<evidence type="ECO:0000256" key="2">
    <source>
        <dbReference type="SAM" id="MobiDB-lite"/>
    </source>
</evidence>
<dbReference type="Proteomes" id="UP001141327">
    <property type="component" value="Unassembled WGS sequence"/>
</dbReference>
<keyword evidence="1" id="KW-0175">Coiled coil</keyword>